<dbReference type="InterPro" id="IPR014718">
    <property type="entry name" value="GH-type_carb-bd"/>
</dbReference>
<protein>
    <submittedName>
        <fullName evidence="7">Alpha-1,2-mannosidase, putative</fullName>
    </submittedName>
</protein>
<dbReference type="Pfam" id="PF07971">
    <property type="entry name" value="Glyco_hydro_92"/>
    <property type="match status" value="1"/>
</dbReference>
<keyword evidence="4" id="KW-0175">Coiled coil</keyword>
<evidence type="ECO:0000256" key="3">
    <source>
        <dbReference type="ARBA" id="ARBA00022837"/>
    </source>
</evidence>
<evidence type="ECO:0000256" key="4">
    <source>
        <dbReference type="SAM" id="Coils"/>
    </source>
</evidence>
<feature type="coiled-coil region" evidence="4">
    <location>
        <begin position="293"/>
        <end position="320"/>
    </location>
</feature>
<dbReference type="PANTHER" id="PTHR12143">
    <property type="entry name" value="PEPTIDE N-GLYCANASE PNGASE -RELATED"/>
    <property type="match status" value="1"/>
</dbReference>
<keyword evidence="3" id="KW-0106">Calcium</keyword>
<dbReference type="Proteomes" id="UP000198510">
    <property type="component" value="Unassembled WGS sequence"/>
</dbReference>
<dbReference type="InterPro" id="IPR005887">
    <property type="entry name" value="GH92_a_mannosidase_put"/>
</dbReference>
<dbReference type="AlphaFoldDB" id="A0A1G9TNV6"/>
<dbReference type="GO" id="GO:0030246">
    <property type="term" value="F:carbohydrate binding"/>
    <property type="evidence" value="ECO:0007669"/>
    <property type="project" value="InterPro"/>
</dbReference>
<dbReference type="Gene3D" id="1.20.1610.10">
    <property type="entry name" value="alpha-1,2-mannosidases domains"/>
    <property type="match status" value="1"/>
</dbReference>
<evidence type="ECO:0000313" key="7">
    <source>
        <dbReference type="EMBL" id="SDM49373.1"/>
    </source>
</evidence>
<comment type="subunit">
    <text evidence="2">Monomer.</text>
</comment>
<dbReference type="InterPro" id="IPR008928">
    <property type="entry name" value="6-hairpin_glycosidase_sf"/>
</dbReference>
<dbReference type="InterPro" id="IPR050883">
    <property type="entry name" value="PNGase"/>
</dbReference>
<dbReference type="GO" id="GO:0005829">
    <property type="term" value="C:cytosol"/>
    <property type="evidence" value="ECO:0007669"/>
    <property type="project" value="TreeGrafter"/>
</dbReference>
<dbReference type="PANTHER" id="PTHR12143:SF39">
    <property type="entry name" value="SECRETED PROTEIN"/>
    <property type="match status" value="1"/>
</dbReference>
<organism evidence="7 8">
    <name type="scientific">Catalinimonas alkaloidigena</name>
    <dbReference type="NCBI Taxonomy" id="1075417"/>
    <lineage>
        <taxon>Bacteria</taxon>
        <taxon>Pseudomonadati</taxon>
        <taxon>Bacteroidota</taxon>
        <taxon>Cytophagia</taxon>
        <taxon>Cytophagales</taxon>
        <taxon>Catalimonadaceae</taxon>
        <taxon>Catalinimonas</taxon>
    </lineage>
</organism>
<feature type="domain" description="Glycosyl hydrolase family 92" evidence="5">
    <location>
        <begin position="298"/>
        <end position="786"/>
    </location>
</feature>
<evidence type="ECO:0000259" key="6">
    <source>
        <dbReference type="Pfam" id="PF17678"/>
    </source>
</evidence>
<evidence type="ECO:0000313" key="8">
    <source>
        <dbReference type="Proteomes" id="UP000198510"/>
    </source>
</evidence>
<dbReference type="OrthoDB" id="9804511at2"/>
<evidence type="ECO:0000256" key="2">
    <source>
        <dbReference type="ARBA" id="ARBA00011245"/>
    </source>
</evidence>
<dbReference type="GO" id="GO:0005975">
    <property type="term" value="P:carbohydrate metabolic process"/>
    <property type="evidence" value="ECO:0007669"/>
    <property type="project" value="InterPro"/>
</dbReference>
<gene>
    <name evidence="7" type="ORF">SAMN05421823_11473</name>
</gene>
<dbReference type="NCBIfam" id="TIGR01180">
    <property type="entry name" value="aman2_put"/>
    <property type="match status" value="1"/>
</dbReference>
<comment type="cofactor">
    <cofactor evidence="1">
        <name>Ca(2+)</name>
        <dbReference type="ChEBI" id="CHEBI:29108"/>
    </cofactor>
</comment>
<dbReference type="InterPro" id="IPR012939">
    <property type="entry name" value="Glyco_hydro_92"/>
</dbReference>
<dbReference type="Gene3D" id="2.70.98.10">
    <property type="match status" value="1"/>
</dbReference>
<accession>A0A1G9TNV6</accession>
<dbReference type="GO" id="GO:0006516">
    <property type="term" value="P:glycoprotein catabolic process"/>
    <property type="evidence" value="ECO:0007669"/>
    <property type="project" value="TreeGrafter"/>
</dbReference>
<dbReference type="GO" id="GO:0000224">
    <property type="term" value="F:peptide-N4-(N-acetyl-beta-glucosaminyl)asparagine amidase activity"/>
    <property type="evidence" value="ECO:0007669"/>
    <property type="project" value="TreeGrafter"/>
</dbReference>
<dbReference type="EMBL" id="FNFO01000014">
    <property type="protein sequence ID" value="SDM49373.1"/>
    <property type="molecule type" value="Genomic_DNA"/>
</dbReference>
<proteinExistence type="predicted"/>
<sequence>MQRITILLVALLGLSAWKGPAWKGPAWKGPAWNGPQQEATEEPHSVLDYVDPNIGTAHSRWFFYTPAAVPFGMAKLGPSTNGSEGNEQGWEAVGYDARHTSIEGFANLHEFQVGGFLFMATTGKLQTVPGPRAHPEEGYRSRFNKEDVQAAPGFYQVVLKDYGITAALTATKRVGFQQYTFPATDSAYILLDVGNQLGESGKVKDAYVSYREDNTIEGWVITYPEYVKKYQPGGEVRMYFSGLVDKKPTAVGTFSGATQYEGQTRRTGPGAGLYLRFETQPEEAVLLKVGFSYTSVENARKNLEAEAQDLSFQQAKQRAQQTWTNELSKIRVSGSTPENKTKFYTGLFHALLGRGLASDVNGQFPQNDGTIGHIPLDETGTPTYNFYNTDSVWGAFWNLTQLWALVWPDYYNDFVQTQLAVYKNAGWLGDGIANSKFVSGVGTNFVGLIMASAYQCGIRDYDVELAFEAAYKNEVTFAHRIEGAGKTDLKGFVENGYVAYLPGWNTSTSGSGFSVSHTLEYCYSSYAVAQFAKALGKKKEYQTLMQLSENWKNLYDKTADFVKPKLPSGQFIEEFDPYAPWIGFQEGNAWQYTFYVPHDPKGLIAHMGEEKFVHRLDSVFTVSEKTEFGGKDIDAFAGLTYLYNQGNQPNLHIPWLFNFTDHPWLTQKWVREICNQFYGTEEIHGYGYGQDEDQGQLGAWYVMAAIGLFDVKGLVETAPSFQFSSPLFDRIEIATGGREPLVIETSGNAPDHPYIQAIQLNGASYTDRQIPLKTLKKGAHLKFHLGAQPNRALY</sequence>
<evidence type="ECO:0000256" key="1">
    <source>
        <dbReference type="ARBA" id="ARBA00001913"/>
    </source>
</evidence>
<dbReference type="STRING" id="1075417.SAMN05421823_11473"/>
<name>A0A1G9TNV6_9BACT</name>
<dbReference type="InterPro" id="IPR041371">
    <property type="entry name" value="GH92_N"/>
</dbReference>
<dbReference type="Gene3D" id="3.30.2080.10">
    <property type="entry name" value="GH92 mannosidase domain"/>
    <property type="match status" value="1"/>
</dbReference>
<dbReference type="Gene3D" id="1.20.1050.60">
    <property type="entry name" value="alpha-1,2-mannosidase"/>
    <property type="match status" value="1"/>
</dbReference>
<dbReference type="SUPFAM" id="SSF48208">
    <property type="entry name" value="Six-hairpin glycosidases"/>
    <property type="match status" value="1"/>
</dbReference>
<dbReference type="RefSeq" id="WP_089687949.1">
    <property type="nucleotide sequence ID" value="NZ_FNFO01000014.1"/>
</dbReference>
<dbReference type="Pfam" id="PF17678">
    <property type="entry name" value="Glyco_hydro_92N"/>
    <property type="match status" value="1"/>
</dbReference>
<feature type="domain" description="Glycosyl hydrolase family 92 N-terminal" evidence="6">
    <location>
        <begin position="49"/>
        <end position="292"/>
    </location>
</feature>
<evidence type="ECO:0000259" key="5">
    <source>
        <dbReference type="Pfam" id="PF07971"/>
    </source>
</evidence>
<reference evidence="7 8" key="1">
    <citation type="submission" date="2016-10" db="EMBL/GenBank/DDBJ databases">
        <authorList>
            <person name="de Groot N.N."/>
        </authorList>
    </citation>
    <scope>NUCLEOTIDE SEQUENCE [LARGE SCALE GENOMIC DNA]</scope>
    <source>
        <strain evidence="7 8">DSM 25186</strain>
    </source>
</reference>
<keyword evidence="8" id="KW-1185">Reference proteome</keyword>